<evidence type="ECO:0000256" key="1">
    <source>
        <dbReference type="ARBA" id="ARBA00022630"/>
    </source>
</evidence>
<dbReference type="PANTHER" id="PTHR43656:SF2">
    <property type="entry name" value="BINDING OXIDOREDUCTASE, PUTATIVE (AFU_ORTHOLOGUE AFUA_2G08260)-RELATED"/>
    <property type="match status" value="1"/>
</dbReference>
<dbReference type="GO" id="GO:0010181">
    <property type="term" value="F:FMN binding"/>
    <property type="evidence" value="ECO:0007669"/>
    <property type="project" value="InterPro"/>
</dbReference>
<dbReference type="GO" id="GO:0003959">
    <property type="term" value="F:NADPH dehydrogenase activity"/>
    <property type="evidence" value="ECO:0007669"/>
    <property type="project" value="UniProtKB-EC"/>
</dbReference>
<protein>
    <submittedName>
        <fullName evidence="4">NADPH dehydrogenase</fullName>
        <ecNumber evidence="4">1.6.99.1</ecNumber>
    </submittedName>
</protein>
<dbReference type="InterPro" id="IPR001155">
    <property type="entry name" value="OxRdtase_FMN_N"/>
</dbReference>
<dbReference type="PANTHER" id="PTHR43656">
    <property type="entry name" value="BINDING OXIDOREDUCTASE, PUTATIVE (AFU_ORTHOLOGUE AFUA_2G08260)-RELATED"/>
    <property type="match status" value="1"/>
</dbReference>
<dbReference type="Pfam" id="PF00724">
    <property type="entry name" value="Oxidored_FMN"/>
    <property type="match status" value="1"/>
</dbReference>
<dbReference type="InterPro" id="IPR051799">
    <property type="entry name" value="NADH_flavin_oxidoreductase"/>
</dbReference>
<reference evidence="4" key="1">
    <citation type="submission" date="2020-06" db="EMBL/GenBank/DDBJ databases">
        <title>Unique genomic features of the anaerobic methanotrophic archaea.</title>
        <authorList>
            <person name="Chadwick G.L."/>
            <person name="Skennerton C.T."/>
            <person name="Laso-Perez R."/>
            <person name="Leu A.O."/>
            <person name="Speth D.R."/>
            <person name="Yu H."/>
            <person name="Morgan-Lang C."/>
            <person name="Hatzenpichler R."/>
            <person name="Goudeau D."/>
            <person name="Malmstrom R."/>
            <person name="Brazelton W.J."/>
            <person name="Woyke T."/>
            <person name="Hallam S.J."/>
            <person name="Tyson G.W."/>
            <person name="Wegener G."/>
            <person name="Boetius A."/>
            <person name="Orphan V."/>
        </authorList>
    </citation>
    <scope>NUCLEOTIDE SEQUENCE</scope>
</reference>
<gene>
    <name evidence="4" type="primary">namA</name>
    <name evidence="4" type="ORF">AJDLPONB_00003</name>
</gene>
<feature type="domain" description="NADH:flavin oxidoreductase/NADH oxidase N-terminal" evidence="3">
    <location>
        <begin position="9"/>
        <end position="353"/>
    </location>
</feature>
<evidence type="ECO:0000259" key="3">
    <source>
        <dbReference type="Pfam" id="PF00724"/>
    </source>
</evidence>
<dbReference type="CDD" id="cd02803">
    <property type="entry name" value="OYE_like_FMN_family"/>
    <property type="match status" value="1"/>
</dbReference>
<proteinExistence type="predicted"/>
<dbReference type="AlphaFoldDB" id="A0A7G9Z4R5"/>
<dbReference type="EC" id="1.6.99.1" evidence="4"/>
<name>A0A7G9Z4R5_9EURY</name>
<evidence type="ECO:0000256" key="2">
    <source>
        <dbReference type="ARBA" id="ARBA00023002"/>
    </source>
</evidence>
<accession>A0A7G9Z4R5</accession>
<keyword evidence="2 4" id="KW-0560">Oxidoreductase</keyword>
<dbReference type="EMBL" id="MT631607">
    <property type="protein sequence ID" value="QNO55249.1"/>
    <property type="molecule type" value="Genomic_DNA"/>
</dbReference>
<evidence type="ECO:0000313" key="4">
    <source>
        <dbReference type="EMBL" id="QNO55249.1"/>
    </source>
</evidence>
<dbReference type="InterPro" id="IPR013785">
    <property type="entry name" value="Aldolase_TIM"/>
</dbReference>
<dbReference type="SUPFAM" id="SSF51395">
    <property type="entry name" value="FMN-linked oxidoreductases"/>
    <property type="match status" value="1"/>
</dbReference>
<dbReference type="Gene3D" id="3.20.20.70">
    <property type="entry name" value="Aldolase class I"/>
    <property type="match status" value="1"/>
</dbReference>
<organism evidence="4">
    <name type="scientific">Candidatus Methanophaga sp. ANME-1 ERB7</name>
    <dbReference type="NCBI Taxonomy" id="2759913"/>
    <lineage>
        <taxon>Archaea</taxon>
        <taxon>Methanobacteriati</taxon>
        <taxon>Methanobacteriota</taxon>
        <taxon>Stenosarchaea group</taxon>
        <taxon>Methanomicrobia</taxon>
        <taxon>Candidatus Methanophagales</taxon>
        <taxon>Candidatus Methanophagaceae</taxon>
        <taxon>Candidatus Methanophaga</taxon>
    </lineage>
</organism>
<keyword evidence="1" id="KW-0285">Flavoprotein</keyword>
<sequence>MSRIMDSLLFDKMKMGDVELKNHFFMSAAAISWNVTQENIPQDSDGYNHYEIAKGGVALIISGGLNVSVSGISNPKSGLFADERSVPFMSAFARKIKAGGALACLQITHGGMWAAQYAAKRGLVPFAPSFVVDCELGDYSISKRKDLPTSEEQVHEVIEAYGNAALRAKNCGFDAVEVHAAHESLLAQMLSPVSNVRKDRWGGSVENRCRFHCDVFKNVRKKVGADFPVIVKLGVQDAIAGGLELKDGIVAAEIIAKAGDINAIEVSQGLSPGLLDFSNSSMRIGITSIEKEGYYRAWASEVKNAVKSTGILVIMQGGLRSFELMEVVVQKKEADLVSMCRPYIREPMLINRWISGDHKKSYLHIM</sequence>